<organism evidence="1 2">
    <name type="scientific">Pseudooceanicola lipolyticus</name>
    <dbReference type="NCBI Taxonomy" id="2029104"/>
    <lineage>
        <taxon>Bacteria</taxon>
        <taxon>Pseudomonadati</taxon>
        <taxon>Pseudomonadota</taxon>
        <taxon>Alphaproteobacteria</taxon>
        <taxon>Rhodobacterales</taxon>
        <taxon>Paracoccaceae</taxon>
        <taxon>Pseudooceanicola</taxon>
    </lineage>
</organism>
<name>A0A2M8IV50_9RHOB</name>
<evidence type="ECO:0000313" key="1">
    <source>
        <dbReference type="EMBL" id="PJE34401.1"/>
    </source>
</evidence>
<accession>A0A2M8IV50</accession>
<sequence length="114" mass="11570">MLVVSDGDGVIVAVLGDLCRLDPAQAAALKVGQLFRDGVADYEAGAPAVTPAFEHAGERFDLGAGQAETVPLFDPGSGAVLGSLGLMAPQPVSRDRLAAIARAVERAFADRAPG</sequence>
<dbReference type="AlphaFoldDB" id="A0A2M8IV50"/>
<keyword evidence="2" id="KW-1185">Reference proteome</keyword>
<comment type="caution">
    <text evidence="1">The sequence shown here is derived from an EMBL/GenBank/DDBJ whole genome shotgun (WGS) entry which is preliminary data.</text>
</comment>
<proteinExistence type="predicted"/>
<reference evidence="1 2" key="1">
    <citation type="journal article" date="2018" name="Int. J. Syst. Evol. Microbiol.">
        <title>Pseudooceanicola lipolyticus sp. nov., a marine alphaproteobacterium, reclassification of Oceanicola flagellatus as Pseudooceanicola flagellatus comb. nov. and emended description of the genus Pseudooceanicola.</title>
        <authorList>
            <person name="Huang M.-M."/>
            <person name="Guo L.-L."/>
            <person name="Wu Y.-H."/>
            <person name="Lai Q.-L."/>
            <person name="Shao Z.-Z."/>
            <person name="Wang C.-S."/>
            <person name="Wu M."/>
            <person name="Xu X.-W."/>
        </authorList>
    </citation>
    <scope>NUCLEOTIDE SEQUENCE [LARGE SCALE GENOMIC DNA]</scope>
    <source>
        <strain evidence="1 2">157</strain>
    </source>
</reference>
<gene>
    <name evidence="1" type="ORF">CVM52_22450</name>
</gene>
<evidence type="ECO:0000313" key="2">
    <source>
        <dbReference type="Proteomes" id="UP000231553"/>
    </source>
</evidence>
<protein>
    <submittedName>
        <fullName evidence="1">Uncharacterized protein</fullName>
    </submittedName>
</protein>
<dbReference type="EMBL" id="PGTB01000187">
    <property type="protein sequence ID" value="PJE34401.1"/>
    <property type="molecule type" value="Genomic_DNA"/>
</dbReference>
<dbReference type="Proteomes" id="UP000231553">
    <property type="component" value="Unassembled WGS sequence"/>
</dbReference>